<dbReference type="InterPro" id="IPR001478">
    <property type="entry name" value="PDZ"/>
</dbReference>
<evidence type="ECO:0000256" key="1">
    <source>
        <dbReference type="SAM" id="SignalP"/>
    </source>
</evidence>
<sequence length="244" mass="25086" precursor="true">MYRPASVVALALTLALTAASAEAGNKKNFGGISLPGSIQVGNQKINLGQIVGGGPRVSLPTPRIVTPIPHPTPKPCLRPPVHHPAHPPIACPTPVYPTPLPAPTVVQHPVVTPGVQWYFGMSLERVTTQYGIGLRITSLTHGAPAHLAGLENGDILLASNGQPLQGAQTNEHGVALVQASIGNGTPAPTATTTVVGYVPSAAPTALMLVLDSRTGQATYVSVTPQNLWSTPVPQPTPPAPTATF</sequence>
<feature type="domain" description="PDZ" evidence="2">
    <location>
        <begin position="105"/>
        <end position="171"/>
    </location>
</feature>
<proteinExistence type="predicted"/>
<feature type="signal peptide" evidence="1">
    <location>
        <begin position="1"/>
        <end position="23"/>
    </location>
</feature>
<dbReference type="CDD" id="cd00136">
    <property type="entry name" value="PDZ_canonical"/>
    <property type="match status" value="1"/>
</dbReference>
<evidence type="ECO:0000259" key="2">
    <source>
        <dbReference type="PROSITE" id="PS50106"/>
    </source>
</evidence>
<dbReference type="AlphaFoldDB" id="A0A5C5WEC4"/>
<dbReference type="InterPro" id="IPR036034">
    <property type="entry name" value="PDZ_sf"/>
</dbReference>
<feature type="chain" id="PRO_5022826075" description="PDZ domain-containing protein" evidence="1">
    <location>
        <begin position="24"/>
        <end position="244"/>
    </location>
</feature>
<keyword evidence="1" id="KW-0732">Signal</keyword>
<evidence type="ECO:0000313" key="4">
    <source>
        <dbReference type="Proteomes" id="UP000318995"/>
    </source>
</evidence>
<keyword evidence="4" id="KW-1185">Reference proteome</keyword>
<dbReference type="Proteomes" id="UP000318995">
    <property type="component" value="Unassembled WGS sequence"/>
</dbReference>
<gene>
    <name evidence="3" type="ORF">Pla111_01870</name>
</gene>
<accession>A0A5C5WEC4</accession>
<organism evidence="3 4">
    <name type="scientific">Botrimarina hoheduenensis</name>
    <dbReference type="NCBI Taxonomy" id="2528000"/>
    <lineage>
        <taxon>Bacteria</taxon>
        <taxon>Pseudomonadati</taxon>
        <taxon>Planctomycetota</taxon>
        <taxon>Planctomycetia</taxon>
        <taxon>Pirellulales</taxon>
        <taxon>Lacipirellulaceae</taxon>
        <taxon>Botrimarina</taxon>
    </lineage>
</organism>
<comment type="caution">
    <text evidence="3">The sequence shown here is derived from an EMBL/GenBank/DDBJ whole genome shotgun (WGS) entry which is preliminary data.</text>
</comment>
<dbReference type="Pfam" id="PF00595">
    <property type="entry name" value="PDZ"/>
    <property type="match status" value="1"/>
</dbReference>
<dbReference type="PROSITE" id="PS50106">
    <property type="entry name" value="PDZ"/>
    <property type="match status" value="1"/>
</dbReference>
<dbReference type="Gene3D" id="2.30.42.10">
    <property type="match status" value="1"/>
</dbReference>
<evidence type="ECO:0000313" key="3">
    <source>
        <dbReference type="EMBL" id="TWT48419.1"/>
    </source>
</evidence>
<dbReference type="EMBL" id="SJPH01000001">
    <property type="protein sequence ID" value="TWT48419.1"/>
    <property type="molecule type" value="Genomic_DNA"/>
</dbReference>
<reference evidence="3 4" key="1">
    <citation type="submission" date="2019-02" db="EMBL/GenBank/DDBJ databases">
        <title>Deep-cultivation of Planctomycetes and their phenomic and genomic characterization uncovers novel biology.</title>
        <authorList>
            <person name="Wiegand S."/>
            <person name="Jogler M."/>
            <person name="Boedeker C."/>
            <person name="Pinto D."/>
            <person name="Vollmers J."/>
            <person name="Rivas-Marin E."/>
            <person name="Kohn T."/>
            <person name="Peeters S.H."/>
            <person name="Heuer A."/>
            <person name="Rast P."/>
            <person name="Oberbeckmann S."/>
            <person name="Bunk B."/>
            <person name="Jeske O."/>
            <person name="Meyerdierks A."/>
            <person name="Storesund J.E."/>
            <person name="Kallscheuer N."/>
            <person name="Luecker S."/>
            <person name="Lage O.M."/>
            <person name="Pohl T."/>
            <person name="Merkel B.J."/>
            <person name="Hornburger P."/>
            <person name="Mueller R.-W."/>
            <person name="Bruemmer F."/>
            <person name="Labrenz M."/>
            <person name="Spormann A.M."/>
            <person name="Op Den Camp H."/>
            <person name="Overmann J."/>
            <person name="Amann R."/>
            <person name="Jetten M.S.M."/>
            <person name="Mascher T."/>
            <person name="Medema M.H."/>
            <person name="Devos D.P."/>
            <person name="Kaster A.-K."/>
            <person name="Ovreas L."/>
            <person name="Rohde M."/>
            <person name="Galperin M.Y."/>
            <person name="Jogler C."/>
        </authorList>
    </citation>
    <scope>NUCLEOTIDE SEQUENCE [LARGE SCALE GENOMIC DNA]</scope>
    <source>
        <strain evidence="3 4">Pla111</strain>
    </source>
</reference>
<dbReference type="RefSeq" id="WP_146570473.1">
    <property type="nucleotide sequence ID" value="NZ_SJPH01000001.1"/>
</dbReference>
<name>A0A5C5WEC4_9BACT</name>
<dbReference type="OrthoDB" id="290637at2"/>
<dbReference type="SUPFAM" id="SSF50156">
    <property type="entry name" value="PDZ domain-like"/>
    <property type="match status" value="1"/>
</dbReference>
<protein>
    <recommendedName>
        <fullName evidence="2">PDZ domain-containing protein</fullName>
    </recommendedName>
</protein>